<protein>
    <submittedName>
        <fullName evidence="2">Uncharacterized protein</fullName>
    </submittedName>
</protein>
<evidence type="ECO:0000313" key="2">
    <source>
        <dbReference type="EMBL" id="PJE77649.1"/>
    </source>
</evidence>
<sequence length="75" mass="8539">MVSIGPSVKEELSRQNVSTDGRTDRQPDSSIPPQLHCGVIKNNFVFENKHLSTIPEMYTSATISAKKNYYIHFKR</sequence>
<organism evidence="2">
    <name type="scientific">invertebrate metagenome</name>
    <dbReference type="NCBI Taxonomy" id="1711999"/>
    <lineage>
        <taxon>unclassified sequences</taxon>
        <taxon>metagenomes</taxon>
        <taxon>organismal metagenomes</taxon>
    </lineage>
</organism>
<evidence type="ECO:0000256" key="1">
    <source>
        <dbReference type="SAM" id="MobiDB-lite"/>
    </source>
</evidence>
<reference evidence="2" key="1">
    <citation type="journal article" date="2017" name="Appl. Environ. Microbiol.">
        <title>Molecular characterization of an Endozoicomonas-like organism causing infection in king scallop Pecten maximus L.</title>
        <authorList>
            <person name="Cano I."/>
            <person name="van Aerle R."/>
            <person name="Ross S."/>
            <person name="Verner-Jeffreys D.W."/>
            <person name="Paley R.K."/>
            <person name="Rimmer G."/>
            <person name="Ryder D."/>
            <person name="Hooper P."/>
            <person name="Stone D."/>
            <person name="Feist S.W."/>
        </authorList>
    </citation>
    <scope>NUCLEOTIDE SEQUENCE</scope>
</reference>
<dbReference type="AlphaFoldDB" id="A0A2H9T384"/>
<comment type="caution">
    <text evidence="2">The sequence shown here is derived from an EMBL/GenBank/DDBJ whole genome shotgun (WGS) entry which is preliminary data.</text>
</comment>
<proteinExistence type="predicted"/>
<name>A0A2H9T384_9ZZZZ</name>
<gene>
    <name evidence="2" type="ORF">CI610_03423</name>
</gene>
<feature type="region of interest" description="Disordered" evidence="1">
    <location>
        <begin position="1"/>
        <end position="34"/>
    </location>
</feature>
<dbReference type="EMBL" id="NSIT01000446">
    <property type="protein sequence ID" value="PJE77649.1"/>
    <property type="molecule type" value="Genomic_DNA"/>
</dbReference>
<accession>A0A2H9T384</accession>